<dbReference type="Proteomes" id="UP000703269">
    <property type="component" value="Unassembled WGS sequence"/>
</dbReference>
<keyword evidence="3" id="KW-1185">Reference proteome</keyword>
<feature type="region of interest" description="Disordered" evidence="1">
    <location>
        <begin position="100"/>
        <end position="121"/>
    </location>
</feature>
<feature type="compositionally biased region" description="Low complexity" evidence="1">
    <location>
        <begin position="100"/>
        <end position="109"/>
    </location>
</feature>
<feature type="compositionally biased region" description="Basic residues" evidence="1">
    <location>
        <begin position="110"/>
        <end position="121"/>
    </location>
</feature>
<comment type="caution">
    <text evidence="2">The sequence shown here is derived from an EMBL/GenBank/DDBJ whole genome shotgun (WGS) entry which is preliminary data.</text>
</comment>
<dbReference type="AlphaFoldDB" id="A0A9P3GT98"/>
<accession>A0A9P3GT98</accession>
<feature type="region of interest" description="Disordered" evidence="1">
    <location>
        <begin position="1"/>
        <end position="65"/>
    </location>
</feature>
<evidence type="ECO:0000256" key="1">
    <source>
        <dbReference type="SAM" id="MobiDB-lite"/>
    </source>
</evidence>
<dbReference type="EMBL" id="BPQB01000284">
    <property type="protein sequence ID" value="GJF00987.1"/>
    <property type="molecule type" value="Genomic_DNA"/>
</dbReference>
<gene>
    <name evidence="2" type="ORF">PsYK624_172910</name>
</gene>
<proteinExistence type="predicted"/>
<sequence>MMVAERRHRRRRAGSGGGRRAAGRLRDRRSTSVAGRQSPVAGRVSVAERRDAGRRERNGGRRASGRCVGGALTALRWPCARAARVAARFLSLAIAPSCARRSAAPTSTARGRRGRARSWRAAKAREHVSLRVARWSRQD</sequence>
<name>A0A9P3GT98_9APHY</name>
<feature type="compositionally biased region" description="Basic residues" evidence="1">
    <location>
        <begin position="1"/>
        <end position="13"/>
    </location>
</feature>
<feature type="compositionally biased region" description="Basic and acidic residues" evidence="1">
    <location>
        <begin position="46"/>
        <end position="59"/>
    </location>
</feature>
<reference evidence="2 3" key="1">
    <citation type="submission" date="2021-08" db="EMBL/GenBank/DDBJ databases">
        <title>Draft Genome Sequence of Phanerochaete sordida strain YK-624.</title>
        <authorList>
            <person name="Mori T."/>
            <person name="Dohra H."/>
            <person name="Suzuki T."/>
            <person name="Kawagishi H."/>
            <person name="Hirai H."/>
        </authorList>
    </citation>
    <scope>NUCLEOTIDE SEQUENCE [LARGE SCALE GENOMIC DNA]</scope>
    <source>
        <strain evidence="2 3">YK-624</strain>
    </source>
</reference>
<evidence type="ECO:0000313" key="3">
    <source>
        <dbReference type="Proteomes" id="UP000703269"/>
    </source>
</evidence>
<protein>
    <submittedName>
        <fullName evidence="2">Uncharacterized protein</fullName>
    </submittedName>
</protein>
<evidence type="ECO:0000313" key="2">
    <source>
        <dbReference type="EMBL" id="GJF00987.1"/>
    </source>
</evidence>
<organism evidence="2 3">
    <name type="scientific">Phanerochaete sordida</name>
    <dbReference type="NCBI Taxonomy" id="48140"/>
    <lineage>
        <taxon>Eukaryota</taxon>
        <taxon>Fungi</taxon>
        <taxon>Dikarya</taxon>
        <taxon>Basidiomycota</taxon>
        <taxon>Agaricomycotina</taxon>
        <taxon>Agaricomycetes</taxon>
        <taxon>Polyporales</taxon>
        <taxon>Phanerochaetaceae</taxon>
        <taxon>Phanerochaete</taxon>
    </lineage>
</organism>